<accession>A0ABY6UZ90</accession>
<gene>
    <name evidence="1" type="ORF">CLO192961_LOCUS451956</name>
</gene>
<evidence type="ECO:0000313" key="1">
    <source>
        <dbReference type="EMBL" id="VUC36771.1"/>
    </source>
</evidence>
<protein>
    <recommendedName>
        <fullName evidence="3">ATPase AAA-type core domain-containing protein</fullName>
    </recommendedName>
</protein>
<evidence type="ECO:0000313" key="2">
    <source>
        <dbReference type="Proteomes" id="UP000766486"/>
    </source>
</evidence>
<name>A0ABY6UZ90_BIOOC</name>
<organism evidence="1 2">
    <name type="scientific">Bionectria ochroleuca</name>
    <name type="common">Gliocladium roseum</name>
    <dbReference type="NCBI Taxonomy" id="29856"/>
    <lineage>
        <taxon>Eukaryota</taxon>
        <taxon>Fungi</taxon>
        <taxon>Dikarya</taxon>
        <taxon>Ascomycota</taxon>
        <taxon>Pezizomycotina</taxon>
        <taxon>Sordariomycetes</taxon>
        <taxon>Hypocreomycetidae</taxon>
        <taxon>Hypocreales</taxon>
        <taxon>Bionectriaceae</taxon>
        <taxon>Clonostachys</taxon>
    </lineage>
</organism>
<keyword evidence="2" id="KW-1185">Reference proteome</keyword>
<dbReference type="PANTHER" id="PTHR46411:SF3">
    <property type="entry name" value="AAA+ ATPASE DOMAIN-CONTAINING PROTEIN"/>
    <property type="match status" value="1"/>
</dbReference>
<comment type="caution">
    <text evidence="1">The sequence shown here is derived from an EMBL/GenBank/DDBJ whole genome shotgun (WGS) entry which is preliminary data.</text>
</comment>
<proteinExistence type="predicted"/>
<reference evidence="1 2" key="1">
    <citation type="submission" date="2019-06" db="EMBL/GenBank/DDBJ databases">
        <authorList>
            <person name="Broberg M."/>
        </authorList>
    </citation>
    <scope>NUCLEOTIDE SEQUENCE [LARGE SCALE GENOMIC DNA]</scope>
</reference>
<evidence type="ECO:0008006" key="3">
    <source>
        <dbReference type="Google" id="ProtNLM"/>
    </source>
</evidence>
<sequence length="123" mass="13328">MHLSYSHKKEEIGGDDLILLPSSVHGFVLGLKKWVIVQIQYLSGVAFENDFNNPMINKEQKQTILALMETYEKSRLSPGAKRQSVGASLDLVTGKGTGLIILLHGEPGEPGVGKASTAERIAN</sequence>
<dbReference type="PANTHER" id="PTHR46411">
    <property type="entry name" value="FAMILY ATPASE, PUTATIVE-RELATED"/>
    <property type="match status" value="1"/>
</dbReference>
<dbReference type="EMBL" id="CABFNS010000933">
    <property type="protein sequence ID" value="VUC36771.1"/>
    <property type="molecule type" value="Genomic_DNA"/>
</dbReference>
<dbReference type="Proteomes" id="UP000766486">
    <property type="component" value="Unassembled WGS sequence"/>
</dbReference>